<keyword evidence="1" id="KW-0472">Membrane</keyword>
<reference evidence="2 3" key="1">
    <citation type="submission" date="2021-04" db="EMBL/GenBank/DDBJ databases">
        <title>novel species isolated from subtropical streams in China.</title>
        <authorList>
            <person name="Lu H."/>
        </authorList>
    </citation>
    <scope>NUCLEOTIDE SEQUENCE [LARGE SCALE GENOMIC DNA]</scope>
    <source>
        <strain evidence="2 3">BYS107W</strain>
    </source>
</reference>
<dbReference type="AlphaFoldDB" id="A0A941DE60"/>
<keyword evidence="1" id="KW-0812">Transmembrane</keyword>
<accession>A0A941DE60</accession>
<keyword evidence="3" id="KW-1185">Reference proteome</keyword>
<protein>
    <submittedName>
        <fullName evidence="2">Uncharacterized protein</fullName>
    </submittedName>
</protein>
<keyword evidence="1" id="KW-1133">Transmembrane helix</keyword>
<organism evidence="2 3">
    <name type="scientific">Undibacterium baiyunense</name>
    <dbReference type="NCBI Taxonomy" id="2828731"/>
    <lineage>
        <taxon>Bacteria</taxon>
        <taxon>Pseudomonadati</taxon>
        <taxon>Pseudomonadota</taxon>
        <taxon>Betaproteobacteria</taxon>
        <taxon>Burkholderiales</taxon>
        <taxon>Oxalobacteraceae</taxon>
        <taxon>Undibacterium</taxon>
    </lineage>
</organism>
<dbReference type="EMBL" id="JAGSPM010000002">
    <property type="protein sequence ID" value="MBR7745830.1"/>
    <property type="molecule type" value="Genomic_DNA"/>
</dbReference>
<gene>
    <name evidence="2" type="ORF">KDM92_04505</name>
</gene>
<evidence type="ECO:0000313" key="3">
    <source>
        <dbReference type="Proteomes" id="UP000680158"/>
    </source>
</evidence>
<evidence type="ECO:0000256" key="1">
    <source>
        <dbReference type="SAM" id="Phobius"/>
    </source>
</evidence>
<proteinExistence type="predicted"/>
<feature type="transmembrane region" description="Helical" evidence="1">
    <location>
        <begin position="21"/>
        <end position="42"/>
    </location>
</feature>
<comment type="caution">
    <text evidence="2">The sequence shown here is derived from an EMBL/GenBank/DDBJ whole genome shotgun (WGS) entry which is preliminary data.</text>
</comment>
<evidence type="ECO:0000313" key="2">
    <source>
        <dbReference type="EMBL" id="MBR7745830.1"/>
    </source>
</evidence>
<dbReference type="RefSeq" id="WP_212683195.1">
    <property type="nucleotide sequence ID" value="NZ_JAGSPM010000002.1"/>
</dbReference>
<dbReference type="Proteomes" id="UP000680158">
    <property type="component" value="Unassembled WGS sequence"/>
</dbReference>
<name>A0A941DE60_9BURK</name>
<sequence length="57" mass="6526">MDSIVGHVSLELTFKFISSRFYPVIALIYLALTWHLLAIYPLNLPLIYSFARLIAEA</sequence>